<dbReference type="Proteomes" id="UP000719412">
    <property type="component" value="Unassembled WGS sequence"/>
</dbReference>
<dbReference type="Gene3D" id="3.40.50.150">
    <property type="entry name" value="Vaccinia Virus protein VP39"/>
    <property type="match status" value="1"/>
</dbReference>
<dbReference type="SUPFAM" id="SSF53335">
    <property type="entry name" value="S-adenosyl-L-methionine-dependent methyltransferases"/>
    <property type="match status" value="1"/>
</dbReference>
<evidence type="ECO:0000256" key="3">
    <source>
        <dbReference type="ARBA" id="ARBA00022603"/>
    </source>
</evidence>
<organism evidence="13 14">
    <name type="scientific">Tenebrio molitor</name>
    <name type="common">Yellow mealworm beetle</name>
    <dbReference type="NCBI Taxonomy" id="7067"/>
    <lineage>
        <taxon>Eukaryota</taxon>
        <taxon>Metazoa</taxon>
        <taxon>Ecdysozoa</taxon>
        <taxon>Arthropoda</taxon>
        <taxon>Hexapoda</taxon>
        <taxon>Insecta</taxon>
        <taxon>Pterygota</taxon>
        <taxon>Neoptera</taxon>
        <taxon>Endopterygota</taxon>
        <taxon>Coleoptera</taxon>
        <taxon>Polyphaga</taxon>
        <taxon>Cucujiformia</taxon>
        <taxon>Tenebrionidae</taxon>
        <taxon>Tenebrio</taxon>
    </lineage>
</organism>
<feature type="binding site" evidence="11">
    <location>
        <position position="330"/>
    </location>
    <ligand>
        <name>S-adenosyl-L-methionine</name>
        <dbReference type="ChEBI" id="CHEBI:59789"/>
    </ligand>
</feature>
<dbReference type="AlphaFoldDB" id="A0A8J6HM60"/>
<comment type="caution">
    <text evidence="11">Lacks conserved residue(s) required for the propagation of feature annotation.</text>
</comment>
<sequence length="703" mass="80877">MLSVRLFRQFVRHKHASDHWVMLRKKNQPVDKALDHFDDFYKQVFKNNWEWMREGLLGKRKYVAVVNNYSDCEETMAKLELQGALNVRTLFKLEKQYISEKRTRLEKRRTLKQIHKLDQEMELKETKRNLSLEASLENAEIDERRLVDARNALSGEILHEFVPATKIKGKEDFIPESTHYQFYNTEQFNVKIETEYDFHFPEHLNIYCFEEGNESEFEPSPSGSTGVLNYYLMDGGSILPVLALDIQPGNKILDLCAAPGGKTLLAIQTLYPDSVVANDASGSRCNRIHQVSRQFLYDLKERWIAPKKLQITNIDGRYFSHDNFDRILVDVPCTTDRHSVVENDNNIFKPSRVKERLKLPELQCELLVNALKLVKKGGVVVYSTCSLSPIQNDGVVHMALKQIWEETKIDVVVMDLAPALMQTKSVFKPLLTPEDNNQLKETLEKLLPRLKNDKINIPYTEISRIPRDERKKFREGFSKHVPVEVSEMDRQGLVFGVNNVSKLLENHEACSVLVASDVLPRLLVQHILDQAVLYNVPVLVVQDLRDILKSRCGLSAVTIALSQTIKSDSKLGLIQQTISNIYENYPVPKTHINYHRQLGTVTISDSEDEKNVQEVNESGDEVTEVKSYLLKREKGNKRAFVPEKSKAGEVESFIELESSFGTTSSVNNAEKMKIEYHSLTVKRVKGNKNRTKRKIEKFKTKKK</sequence>
<comment type="similarity">
    <text evidence="11">Belongs to the class I-like SAM-binding methyltransferase superfamily. RsmB/NOP family.</text>
</comment>
<dbReference type="Gene3D" id="3.30.1330.30">
    <property type="match status" value="1"/>
</dbReference>
<gene>
    <name evidence="13" type="ORF">GEV33_005984</name>
</gene>
<dbReference type="Gene3D" id="6.20.240.40">
    <property type="match status" value="2"/>
</dbReference>
<evidence type="ECO:0000256" key="9">
    <source>
        <dbReference type="ARBA" id="ARBA00042050"/>
    </source>
</evidence>
<feature type="domain" description="SAM-dependent MTase RsmB/NOP-type" evidence="12">
    <location>
        <begin position="153"/>
        <end position="465"/>
    </location>
</feature>
<evidence type="ECO:0000256" key="11">
    <source>
        <dbReference type="PROSITE-ProRule" id="PRU01023"/>
    </source>
</evidence>
<dbReference type="InterPro" id="IPR029063">
    <property type="entry name" value="SAM-dependent_MTases_sf"/>
</dbReference>
<evidence type="ECO:0000256" key="5">
    <source>
        <dbReference type="ARBA" id="ARBA00022691"/>
    </source>
</evidence>
<dbReference type="InterPro" id="IPR001678">
    <property type="entry name" value="MeTrfase_RsmB-F_NOP2_dom"/>
</dbReference>
<reference evidence="13" key="2">
    <citation type="submission" date="2021-08" db="EMBL/GenBank/DDBJ databases">
        <authorList>
            <person name="Eriksson T."/>
        </authorList>
    </citation>
    <scope>NUCLEOTIDE SEQUENCE</scope>
    <source>
        <strain evidence="13">Stoneville</strain>
        <tissue evidence="13">Whole head</tissue>
    </source>
</reference>
<keyword evidence="7" id="KW-0809">Transit peptide</keyword>
<dbReference type="PRINTS" id="PR02008">
    <property type="entry name" value="RCMTFAMILY"/>
</dbReference>
<feature type="binding site" evidence="11">
    <location>
        <begin position="256"/>
        <end position="262"/>
    </location>
    <ligand>
        <name>S-adenosyl-L-methionine</name>
        <dbReference type="ChEBI" id="CHEBI:59789"/>
    </ligand>
</feature>
<evidence type="ECO:0000256" key="10">
    <source>
        <dbReference type="ARBA" id="ARBA00049302"/>
    </source>
</evidence>
<dbReference type="GO" id="GO:0005762">
    <property type="term" value="C:mitochondrial large ribosomal subunit"/>
    <property type="evidence" value="ECO:0007669"/>
    <property type="project" value="TreeGrafter"/>
</dbReference>
<dbReference type="InterPro" id="IPR023267">
    <property type="entry name" value="RCMT"/>
</dbReference>
<dbReference type="Pfam" id="PF01248">
    <property type="entry name" value="Ribosomal_L7Ae"/>
    <property type="match status" value="1"/>
</dbReference>
<evidence type="ECO:0000313" key="13">
    <source>
        <dbReference type="EMBL" id="KAH0816808.1"/>
    </source>
</evidence>
<keyword evidence="5 11" id="KW-0949">S-adenosyl-L-methionine</keyword>
<dbReference type="PANTHER" id="PTHR22808:SF3">
    <property type="entry name" value="5-METHYLCYTOSINE RRNA METHYLTRANSFERASE NSUN4"/>
    <property type="match status" value="1"/>
</dbReference>
<dbReference type="InterPro" id="IPR004038">
    <property type="entry name" value="Ribosomal_eL8/eL30/eS12/Gad45"/>
</dbReference>
<dbReference type="PROSITE" id="PS51686">
    <property type="entry name" value="SAM_MT_RSMB_NOP"/>
    <property type="match status" value="1"/>
</dbReference>
<protein>
    <recommendedName>
        <fullName evidence="9">NOL1/NOP2/Sun domain family member 4</fullName>
    </recommendedName>
</protein>
<evidence type="ECO:0000313" key="14">
    <source>
        <dbReference type="Proteomes" id="UP000719412"/>
    </source>
</evidence>
<comment type="subcellular location">
    <subcellularLocation>
        <location evidence="1">Mitochondrion</location>
    </subcellularLocation>
</comment>
<dbReference type="CDD" id="cd02440">
    <property type="entry name" value="AdoMet_MTases"/>
    <property type="match status" value="1"/>
</dbReference>
<feature type="binding site" evidence="11">
    <location>
        <position position="279"/>
    </location>
    <ligand>
        <name>S-adenosyl-L-methionine</name>
        <dbReference type="ChEBI" id="CHEBI:59789"/>
    </ligand>
</feature>
<accession>A0A8J6HM60</accession>
<proteinExistence type="inferred from homology"/>
<comment type="catalytic activity">
    <reaction evidence="10">
        <text>a cytidine in rRNA + S-adenosyl-L-methionine = a 5-methylcytidine in rRNA + S-adenosyl-L-homocysteine + H(+)</text>
        <dbReference type="Rhea" id="RHEA:61484"/>
        <dbReference type="Rhea" id="RHEA-COMP:15836"/>
        <dbReference type="Rhea" id="RHEA-COMP:15837"/>
        <dbReference type="ChEBI" id="CHEBI:15378"/>
        <dbReference type="ChEBI" id="CHEBI:57856"/>
        <dbReference type="ChEBI" id="CHEBI:59789"/>
        <dbReference type="ChEBI" id="CHEBI:74483"/>
        <dbReference type="ChEBI" id="CHEBI:82748"/>
    </reaction>
</comment>
<evidence type="ECO:0000256" key="6">
    <source>
        <dbReference type="ARBA" id="ARBA00022884"/>
    </source>
</evidence>
<dbReference type="Pfam" id="PF01189">
    <property type="entry name" value="Methyltr_RsmB-F"/>
    <property type="match status" value="1"/>
</dbReference>
<name>A0A8J6HM60_TENMO</name>
<evidence type="ECO:0000259" key="12">
    <source>
        <dbReference type="PROSITE" id="PS51686"/>
    </source>
</evidence>
<comment type="caution">
    <text evidence="13">The sequence shown here is derived from an EMBL/GenBank/DDBJ whole genome shotgun (WGS) entry which is preliminary data.</text>
</comment>
<evidence type="ECO:0000256" key="4">
    <source>
        <dbReference type="ARBA" id="ARBA00022679"/>
    </source>
</evidence>
<dbReference type="InterPro" id="IPR049560">
    <property type="entry name" value="MeTrfase_RsmB-F_NOP2_cat"/>
</dbReference>
<keyword evidence="4 11" id="KW-0808">Transferase</keyword>
<keyword evidence="6 11" id="KW-0694">RNA-binding</keyword>
<reference evidence="13" key="1">
    <citation type="journal article" date="2020" name="J Insects Food Feed">
        <title>The yellow mealworm (Tenebrio molitor) genome: a resource for the emerging insects as food and feed industry.</title>
        <authorList>
            <person name="Eriksson T."/>
            <person name="Andere A."/>
            <person name="Kelstrup H."/>
            <person name="Emery V."/>
            <person name="Picard C."/>
        </authorList>
    </citation>
    <scope>NUCLEOTIDE SEQUENCE</scope>
    <source>
        <strain evidence="13">Stoneville</strain>
        <tissue evidence="13">Whole head</tissue>
    </source>
</reference>
<evidence type="ECO:0000256" key="1">
    <source>
        <dbReference type="ARBA" id="ARBA00004173"/>
    </source>
</evidence>
<keyword evidence="14" id="KW-1185">Reference proteome</keyword>
<evidence type="ECO:0000256" key="8">
    <source>
        <dbReference type="ARBA" id="ARBA00023128"/>
    </source>
</evidence>
<keyword evidence="8" id="KW-0496">Mitochondrion</keyword>
<dbReference type="GO" id="GO:0003723">
    <property type="term" value="F:RNA binding"/>
    <property type="evidence" value="ECO:0007669"/>
    <property type="project" value="UniProtKB-UniRule"/>
</dbReference>
<evidence type="ECO:0000256" key="7">
    <source>
        <dbReference type="ARBA" id="ARBA00022946"/>
    </source>
</evidence>
<dbReference type="PANTHER" id="PTHR22808">
    <property type="entry name" value="NCL1 YEAST -RELATED NOL1/NOP2/FMU SUN DOMAIN-CONTAINING"/>
    <property type="match status" value="1"/>
</dbReference>
<dbReference type="GO" id="GO:0031167">
    <property type="term" value="P:rRNA methylation"/>
    <property type="evidence" value="ECO:0007669"/>
    <property type="project" value="TreeGrafter"/>
</dbReference>
<keyword evidence="3 11" id="KW-0489">Methyltransferase</keyword>
<evidence type="ECO:0000256" key="2">
    <source>
        <dbReference type="ARBA" id="ARBA00022552"/>
    </source>
</evidence>
<keyword evidence="2" id="KW-0698">rRNA processing</keyword>
<dbReference type="GO" id="GO:0008173">
    <property type="term" value="F:RNA methyltransferase activity"/>
    <property type="evidence" value="ECO:0007669"/>
    <property type="project" value="InterPro"/>
</dbReference>
<feature type="active site" description="Nucleophile" evidence="11">
    <location>
        <position position="385"/>
    </location>
</feature>
<dbReference type="InterPro" id="IPR029064">
    <property type="entry name" value="Ribosomal_eL30-like_sf"/>
</dbReference>
<dbReference type="SUPFAM" id="SSF55315">
    <property type="entry name" value="L30e-like"/>
    <property type="match status" value="1"/>
</dbReference>
<dbReference type="EMBL" id="JABDTM020020894">
    <property type="protein sequence ID" value="KAH0816808.1"/>
    <property type="molecule type" value="Genomic_DNA"/>
</dbReference>